<dbReference type="RefSeq" id="WP_015219847.1">
    <property type="nucleotide sequence ID" value="NC_019776.1"/>
</dbReference>
<organism evidence="9 10">
    <name type="scientific">Cyanobacterium aponinum (strain PCC 10605)</name>
    <dbReference type="NCBI Taxonomy" id="755178"/>
    <lineage>
        <taxon>Bacteria</taxon>
        <taxon>Bacillati</taxon>
        <taxon>Cyanobacteriota</taxon>
        <taxon>Cyanophyceae</taxon>
        <taxon>Oscillatoriophycideae</taxon>
        <taxon>Chroococcales</taxon>
        <taxon>Geminocystaceae</taxon>
        <taxon>Cyanobacterium</taxon>
    </lineage>
</organism>
<dbReference type="EMBL" id="CP003947">
    <property type="protein sequence ID" value="AFZ54122.1"/>
    <property type="molecule type" value="Genomic_DNA"/>
</dbReference>
<keyword evidence="10" id="KW-1185">Reference proteome</keyword>
<evidence type="ECO:0000256" key="4">
    <source>
        <dbReference type="ARBA" id="ARBA00022692"/>
    </source>
</evidence>
<dbReference type="HOGENOM" id="CLU_085305_3_2_3"/>
<evidence type="ECO:0000313" key="9">
    <source>
        <dbReference type="EMBL" id="AFZ54122.1"/>
    </source>
</evidence>
<dbReference type="GO" id="GO:0005886">
    <property type="term" value="C:plasma membrane"/>
    <property type="evidence" value="ECO:0007669"/>
    <property type="project" value="UniProtKB-SubCell"/>
</dbReference>
<accession>K9Z5V4</accession>
<dbReference type="GO" id="GO:0022857">
    <property type="term" value="F:transmembrane transporter activity"/>
    <property type="evidence" value="ECO:0007669"/>
    <property type="project" value="InterPro"/>
</dbReference>
<dbReference type="PATRIC" id="fig|755178.3.peg.2158"/>
<dbReference type="AlphaFoldDB" id="K9Z5V4"/>
<keyword evidence="4 7" id="KW-0812">Transmembrane</keyword>
<feature type="transmembrane region" description="Helical" evidence="8">
    <location>
        <begin position="15"/>
        <end position="37"/>
    </location>
</feature>
<evidence type="ECO:0000256" key="6">
    <source>
        <dbReference type="ARBA" id="ARBA00023136"/>
    </source>
</evidence>
<evidence type="ECO:0000256" key="2">
    <source>
        <dbReference type="ARBA" id="ARBA00005811"/>
    </source>
</evidence>
<comment type="subcellular location">
    <subcellularLocation>
        <location evidence="1">Cell membrane</location>
        <topology evidence="1">Single-pass membrane protein</topology>
    </subcellularLocation>
    <subcellularLocation>
        <location evidence="7">Cell membrane</location>
        <topology evidence="7">Single-pass type II membrane protein</topology>
    </subcellularLocation>
</comment>
<dbReference type="STRING" id="755178.Cyan10605_2031"/>
<evidence type="ECO:0000313" key="10">
    <source>
        <dbReference type="Proteomes" id="UP000010480"/>
    </source>
</evidence>
<dbReference type="Proteomes" id="UP000010480">
    <property type="component" value="Chromosome"/>
</dbReference>
<keyword evidence="3" id="KW-1003">Cell membrane</keyword>
<dbReference type="OrthoDB" id="9793581at2"/>
<comment type="similarity">
    <text evidence="2 7">Belongs to the ExbD/TolR family.</text>
</comment>
<keyword evidence="7" id="KW-0813">Transport</keyword>
<gene>
    <name evidence="9" type="ordered locus">Cyan10605_2031</name>
</gene>
<dbReference type="GO" id="GO:0015031">
    <property type="term" value="P:protein transport"/>
    <property type="evidence" value="ECO:0007669"/>
    <property type="project" value="UniProtKB-KW"/>
</dbReference>
<keyword evidence="5 8" id="KW-1133">Transmembrane helix</keyword>
<dbReference type="Pfam" id="PF02472">
    <property type="entry name" value="ExbD"/>
    <property type="match status" value="1"/>
</dbReference>
<evidence type="ECO:0000256" key="8">
    <source>
        <dbReference type="SAM" id="Phobius"/>
    </source>
</evidence>
<keyword evidence="7" id="KW-0653">Protein transport</keyword>
<proteinExistence type="inferred from homology"/>
<keyword evidence="6 8" id="KW-0472">Membrane</keyword>
<dbReference type="InterPro" id="IPR003400">
    <property type="entry name" value="ExbD"/>
</dbReference>
<dbReference type="PANTHER" id="PTHR30558:SF3">
    <property type="entry name" value="BIOPOLYMER TRANSPORT PROTEIN EXBD-RELATED"/>
    <property type="match status" value="1"/>
</dbReference>
<name>K9Z5V4_CYAAP</name>
<dbReference type="PANTHER" id="PTHR30558">
    <property type="entry name" value="EXBD MEMBRANE COMPONENT OF PMF-DRIVEN MACROMOLECULE IMPORT SYSTEM"/>
    <property type="match status" value="1"/>
</dbReference>
<dbReference type="Gene3D" id="3.30.420.270">
    <property type="match status" value="1"/>
</dbReference>
<reference evidence="10" key="1">
    <citation type="journal article" date="2013" name="Proc. Natl. Acad. Sci. U.S.A.">
        <title>Improving the coverage of the cyanobacterial phylum using diversity-driven genome sequencing.</title>
        <authorList>
            <person name="Shih P.M."/>
            <person name="Wu D."/>
            <person name="Latifi A."/>
            <person name="Axen S.D."/>
            <person name="Fewer D.P."/>
            <person name="Talla E."/>
            <person name="Calteau A."/>
            <person name="Cai F."/>
            <person name="Tandeau de Marsac N."/>
            <person name="Rippka R."/>
            <person name="Herdman M."/>
            <person name="Sivonen K."/>
            <person name="Coursin T."/>
            <person name="Laurent T."/>
            <person name="Goodwin L."/>
            <person name="Nolan M."/>
            <person name="Davenport K.W."/>
            <person name="Han C.S."/>
            <person name="Rubin E.M."/>
            <person name="Eisen J.A."/>
            <person name="Woyke T."/>
            <person name="Gugger M."/>
            <person name="Kerfeld C.A."/>
        </authorList>
    </citation>
    <scope>NUCLEOTIDE SEQUENCE [LARGE SCALE GENOMIC DNA]</scope>
    <source>
        <strain evidence="10">PCC 10605</strain>
    </source>
</reference>
<dbReference type="KEGG" id="can:Cyan10605_2031"/>
<evidence type="ECO:0000256" key="1">
    <source>
        <dbReference type="ARBA" id="ARBA00004162"/>
    </source>
</evidence>
<evidence type="ECO:0000256" key="7">
    <source>
        <dbReference type="RuleBase" id="RU003879"/>
    </source>
</evidence>
<evidence type="ECO:0000256" key="3">
    <source>
        <dbReference type="ARBA" id="ARBA00022475"/>
    </source>
</evidence>
<protein>
    <submittedName>
        <fullName evidence="9">Outer membrane transport energization protein ExbD</fullName>
    </submittedName>
</protein>
<evidence type="ECO:0000256" key="5">
    <source>
        <dbReference type="ARBA" id="ARBA00022989"/>
    </source>
</evidence>
<sequence>MRIPDEQDVQGEINIVPMIDAIFSILAFFIISSISLIRSEGLPVNLPSAKTTESQKVAQINVTIQPDGKVFLNKQPIEVNGLQGAVTKLIPNSEQSMVIINADEKVSHGIVVSVMDELRQIKGVGLAISAKKK</sequence>
<dbReference type="eggNOG" id="COG0848">
    <property type="taxonomic scope" value="Bacteria"/>
</dbReference>